<dbReference type="EMBL" id="BART01040322">
    <property type="protein sequence ID" value="GAH28216.1"/>
    <property type="molecule type" value="Genomic_DNA"/>
</dbReference>
<evidence type="ECO:0000313" key="1">
    <source>
        <dbReference type="EMBL" id="GAH28216.1"/>
    </source>
</evidence>
<name>X1E4M1_9ZZZZ</name>
<feature type="non-terminal residue" evidence="1">
    <location>
        <position position="1"/>
    </location>
</feature>
<accession>X1E4M1</accession>
<sequence>LDYSAVRRTVGGIASSATPTTLTDVTQNWPIDQFAGSYVAVDNQTRSVVSNSATTLTVEGPWSQLPAAGLSYAIFAAAPVRGNAPLPTLDEASLLETL</sequence>
<gene>
    <name evidence="1" type="ORF">S01H4_65713</name>
</gene>
<protein>
    <submittedName>
        <fullName evidence="1">Uncharacterized protein</fullName>
    </submittedName>
</protein>
<reference evidence="1" key="1">
    <citation type="journal article" date="2014" name="Front. Microbiol.">
        <title>High frequency of phylogenetically diverse reductive dehalogenase-homologous genes in deep subseafloor sedimentary metagenomes.</title>
        <authorList>
            <person name="Kawai M."/>
            <person name="Futagami T."/>
            <person name="Toyoda A."/>
            <person name="Takaki Y."/>
            <person name="Nishi S."/>
            <person name="Hori S."/>
            <person name="Arai W."/>
            <person name="Tsubouchi T."/>
            <person name="Morono Y."/>
            <person name="Uchiyama I."/>
            <person name="Ito T."/>
            <person name="Fujiyama A."/>
            <person name="Inagaki F."/>
            <person name="Takami H."/>
        </authorList>
    </citation>
    <scope>NUCLEOTIDE SEQUENCE</scope>
    <source>
        <strain evidence="1">Expedition CK06-06</strain>
    </source>
</reference>
<dbReference type="AlphaFoldDB" id="X1E4M1"/>
<proteinExistence type="predicted"/>
<feature type="non-terminal residue" evidence="1">
    <location>
        <position position="98"/>
    </location>
</feature>
<comment type="caution">
    <text evidence="1">The sequence shown here is derived from an EMBL/GenBank/DDBJ whole genome shotgun (WGS) entry which is preliminary data.</text>
</comment>
<organism evidence="1">
    <name type="scientific">marine sediment metagenome</name>
    <dbReference type="NCBI Taxonomy" id="412755"/>
    <lineage>
        <taxon>unclassified sequences</taxon>
        <taxon>metagenomes</taxon>
        <taxon>ecological metagenomes</taxon>
    </lineage>
</organism>